<dbReference type="Proteomes" id="UP001481170">
    <property type="component" value="Chromosome"/>
</dbReference>
<gene>
    <name evidence="1" type="ORF">ABTZ31_017595</name>
</gene>
<evidence type="ECO:0000313" key="1">
    <source>
        <dbReference type="EMBL" id="XOW91057.1"/>
    </source>
</evidence>
<evidence type="ECO:0000313" key="2">
    <source>
        <dbReference type="Proteomes" id="UP001481170"/>
    </source>
</evidence>
<proteinExistence type="predicted"/>
<protein>
    <submittedName>
        <fullName evidence="1">Uncharacterized protein</fullName>
    </submittedName>
</protein>
<name>A0ACD5GBN6_ECOLX</name>
<dbReference type="EMBL" id="CP180600">
    <property type="protein sequence ID" value="XOW91057.1"/>
    <property type="molecule type" value="Genomic_DNA"/>
</dbReference>
<organism evidence="1 2">
    <name type="scientific">Escherichia coli</name>
    <dbReference type="NCBI Taxonomy" id="562"/>
    <lineage>
        <taxon>Bacteria</taxon>
        <taxon>Pseudomonadati</taxon>
        <taxon>Pseudomonadota</taxon>
        <taxon>Gammaproteobacteria</taxon>
        <taxon>Enterobacterales</taxon>
        <taxon>Enterobacteriaceae</taxon>
        <taxon>Escherichia</taxon>
    </lineage>
</organism>
<accession>A0ACD5GBN6</accession>
<reference evidence="1" key="1">
    <citation type="submission" date="2025-01" db="EMBL/GenBank/DDBJ databases">
        <authorList>
            <person name="Sun R."/>
            <person name="Lian X."/>
        </authorList>
    </citation>
    <scope>NUCLEOTIDE SEQUENCE</scope>
    <source>
        <strain evidence="1">PS2Canimalfeces12</strain>
    </source>
</reference>
<sequence length="165" mass="18779">MKPRNINNSLPLQPLVPDQENKNKKNEEKSVNPVKITMGSGLNYIEQESLGGKYLTHDLSIKIADISEEIIQQAILSAMSIYKFSITDDLMSMAVNELIKLTKIENNVDLNKFTTICTDVLSPRVTRHNKEKNKRHSTLLKFSKIPFLIFIEKMAIDTMNPGHTH</sequence>